<evidence type="ECO:0000256" key="8">
    <source>
        <dbReference type="ARBA" id="ARBA00023049"/>
    </source>
</evidence>
<dbReference type="AlphaFoldDB" id="A0A858RBE4"/>
<feature type="region of interest" description="Disordered" evidence="12">
    <location>
        <begin position="1"/>
        <end position="29"/>
    </location>
</feature>
<keyword evidence="8" id="KW-0482">Metalloprotease</keyword>
<dbReference type="InterPro" id="IPR009045">
    <property type="entry name" value="Zn_M74/Hedgehog-like"/>
</dbReference>
<proteinExistence type="inferred from homology"/>
<keyword evidence="7" id="KW-0862">Zinc</keyword>
<comment type="pathway">
    <text evidence="2">Cell wall biogenesis; cell wall polysaccharide biosynthesis.</text>
</comment>
<evidence type="ECO:0000256" key="9">
    <source>
        <dbReference type="ARBA" id="ARBA00023316"/>
    </source>
</evidence>
<dbReference type="EMBL" id="CP051775">
    <property type="protein sequence ID" value="QJE74433.1"/>
    <property type="molecule type" value="Genomic_DNA"/>
</dbReference>
<keyword evidence="9" id="KW-0961">Cell wall biogenesis/degradation</keyword>
<evidence type="ECO:0000256" key="3">
    <source>
        <dbReference type="ARBA" id="ARBA00022670"/>
    </source>
</evidence>
<dbReference type="PANTHER" id="PTHR37425:SF1">
    <property type="entry name" value="OUTER MEMBRANE PROTEIN"/>
    <property type="match status" value="1"/>
</dbReference>
<evidence type="ECO:0000256" key="4">
    <source>
        <dbReference type="ARBA" id="ARBA00022723"/>
    </source>
</evidence>
<evidence type="ECO:0000256" key="10">
    <source>
        <dbReference type="ARBA" id="ARBA00093448"/>
    </source>
</evidence>
<organism evidence="13 14">
    <name type="scientific">Aerophototrophica crusticola</name>
    <dbReference type="NCBI Taxonomy" id="1709002"/>
    <lineage>
        <taxon>Bacteria</taxon>
        <taxon>Pseudomonadati</taxon>
        <taxon>Pseudomonadota</taxon>
        <taxon>Alphaproteobacteria</taxon>
        <taxon>Rhodospirillales</taxon>
        <taxon>Rhodospirillaceae</taxon>
        <taxon>Aerophototrophica</taxon>
    </lineage>
</organism>
<protein>
    <recommendedName>
        <fullName evidence="11">Murein endopeptidase K</fullName>
    </recommendedName>
</protein>
<keyword evidence="6" id="KW-0378">Hydrolase</keyword>
<dbReference type="GO" id="GO:0046872">
    <property type="term" value="F:metal ion binding"/>
    <property type="evidence" value="ECO:0007669"/>
    <property type="project" value="UniProtKB-KW"/>
</dbReference>
<dbReference type="InterPro" id="IPR010275">
    <property type="entry name" value="MepK"/>
</dbReference>
<name>A0A858RBE4_9PROT</name>
<evidence type="ECO:0000256" key="11">
    <source>
        <dbReference type="ARBA" id="ARBA00093666"/>
    </source>
</evidence>
<dbReference type="Gene3D" id="3.30.1380.10">
    <property type="match status" value="1"/>
</dbReference>
<evidence type="ECO:0000256" key="2">
    <source>
        <dbReference type="ARBA" id="ARBA00004776"/>
    </source>
</evidence>
<dbReference type="GO" id="GO:0008237">
    <property type="term" value="F:metallopeptidase activity"/>
    <property type="evidence" value="ECO:0007669"/>
    <property type="project" value="UniProtKB-KW"/>
</dbReference>
<dbReference type="CDD" id="cd14844">
    <property type="entry name" value="Zn-DD-carboxypeptidase_like"/>
    <property type="match status" value="1"/>
</dbReference>
<sequence length="213" mass="23543">MVERPSGTDLTNPSTSRPESPENSDAPDAARRGFLRSVCKLGLAAGAAICLPTLITDTAEAASLSAPRRTLQFVSLHTGEKLKVTYWADGRYLPTALQDVNEMLRDWRTGEQTRMDPKLLDLLFQLRQKLRADQAFQVISGYRSPKTNSMLHASSDGVASKSLHMEGKAIDIDMAGRQLKKIRQAALDLRLGGVGYYPKSSFVHVDTGRVRQW</sequence>
<comment type="cofactor">
    <cofactor evidence="1">
        <name>Zn(2+)</name>
        <dbReference type="ChEBI" id="CHEBI:29105"/>
    </cofactor>
</comment>
<dbReference type="PANTHER" id="PTHR37425">
    <property type="match status" value="1"/>
</dbReference>
<dbReference type="GO" id="GO:0071555">
    <property type="term" value="P:cell wall organization"/>
    <property type="evidence" value="ECO:0007669"/>
    <property type="project" value="UniProtKB-KW"/>
</dbReference>
<accession>A0A858RBE4</accession>
<evidence type="ECO:0000256" key="1">
    <source>
        <dbReference type="ARBA" id="ARBA00001947"/>
    </source>
</evidence>
<evidence type="ECO:0000256" key="5">
    <source>
        <dbReference type="ARBA" id="ARBA00022729"/>
    </source>
</evidence>
<keyword evidence="4" id="KW-0479">Metal-binding</keyword>
<evidence type="ECO:0000313" key="14">
    <source>
        <dbReference type="Proteomes" id="UP000501891"/>
    </source>
</evidence>
<keyword evidence="14" id="KW-1185">Reference proteome</keyword>
<feature type="compositionally biased region" description="Polar residues" evidence="12">
    <location>
        <begin position="8"/>
        <end position="23"/>
    </location>
</feature>
<dbReference type="GO" id="GO:0006508">
    <property type="term" value="P:proteolysis"/>
    <property type="evidence" value="ECO:0007669"/>
    <property type="project" value="UniProtKB-KW"/>
</dbReference>
<reference evidence="13" key="1">
    <citation type="submission" date="2020-04" db="EMBL/GenBank/DDBJ databases">
        <title>A desert anoxygenic phototrophic bacterium fixes CO2 using RubisCO under aerobic conditions.</title>
        <authorList>
            <person name="Tang K."/>
        </authorList>
    </citation>
    <scope>NUCLEOTIDE SEQUENCE [LARGE SCALE GENOMIC DNA]</scope>
    <source>
        <strain evidence="13">MIMtkB3</strain>
    </source>
</reference>
<keyword evidence="5" id="KW-0732">Signal</keyword>
<keyword evidence="3" id="KW-0645">Protease</keyword>
<evidence type="ECO:0000256" key="12">
    <source>
        <dbReference type="SAM" id="MobiDB-lite"/>
    </source>
</evidence>
<dbReference type="KEGG" id="acru:HHL28_16350"/>
<dbReference type="Proteomes" id="UP000501891">
    <property type="component" value="Chromosome"/>
</dbReference>
<evidence type="ECO:0000256" key="6">
    <source>
        <dbReference type="ARBA" id="ARBA00022801"/>
    </source>
</evidence>
<dbReference type="SUPFAM" id="SSF55166">
    <property type="entry name" value="Hedgehog/DD-peptidase"/>
    <property type="match status" value="1"/>
</dbReference>
<evidence type="ECO:0000313" key="13">
    <source>
        <dbReference type="EMBL" id="QJE74433.1"/>
    </source>
</evidence>
<dbReference type="Pfam" id="PF05951">
    <property type="entry name" value="Peptidase_M15_2"/>
    <property type="match status" value="1"/>
</dbReference>
<evidence type="ECO:0000256" key="7">
    <source>
        <dbReference type="ARBA" id="ARBA00022833"/>
    </source>
</evidence>
<gene>
    <name evidence="13" type="ORF">HHL28_16350</name>
</gene>
<comment type="similarity">
    <text evidence="10">Belongs to the peptidase M15 family.</text>
</comment>